<dbReference type="Proteomes" id="UP000323653">
    <property type="component" value="Chromosome"/>
</dbReference>
<dbReference type="Gene3D" id="3.30.565.10">
    <property type="entry name" value="Histidine kinase-like ATPase, C-terminal domain"/>
    <property type="match status" value="1"/>
</dbReference>
<evidence type="ECO:0000313" key="10">
    <source>
        <dbReference type="Proteomes" id="UP000323653"/>
    </source>
</evidence>
<feature type="domain" description="PAS" evidence="8">
    <location>
        <begin position="17"/>
        <end position="73"/>
    </location>
</feature>
<sequence>MQENESFVSITHKQWDNFLQLDTFFHNTPDLLCIAGFDGYFKKINPAVSALLEYSQEELMANPISSFIHPDDRLVTTTARDGLKEGRRLLNFENRYITQSGNIIWLSWTSIIVNDQDNIYAIAKNITAKKKLEEEKNRLLTEISKVNQDLKHFARTTSHDLRSPVNNLIALFRLLDTHKIEDEETKQLIQLLESSTHQLKTMLDSYLQDLKAQDGITAAKEELALDQVLNNVLGSIQHLLHQAKAKVNIDFSAFSAIDFNKTYLESIFLNLITNAIKYAKADEHPVINIYTKVVDGRKQMIIEDNGLGFDAEKVKDRIFKMYQTFHNHPDAKGVGLYLVHTHVLEMGSKISVHSEVNKGTTFIIHLEG</sequence>
<evidence type="ECO:0000256" key="4">
    <source>
        <dbReference type="ARBA" id="ARBA00022679"/>
    </source>
</evidence>
<dbReference type="Gene3D" id="3.30.450.20">
    <property type="entry name" value="PAS domain"/>
    <property type="match status" value="1"/>
</dbReference>
<dbReference type="KEGG" id="pej:FYC62_13750"/>
<dbReference type="SUPFAM" id="SSF55874">
    <property type="entry name" value="ATPase domain of HSP90 chaperone/DNA topoisomerase II/histidine kinase"/>
    <property type="match status" value="1"/>
</dbReference>
<protein>
    <recommendedName>
        <fullName evidence="2">histidine kinase</fullName>
        <ecNumber evidence="2">2.7.13.3</ecNumber>
    </recommendedName>
</protein>
<dbReference type="InterPro" id="IPR003661">
    <property type="entry name" value="HisK_dim/P_dom"/>
</dbReference>
<dbReference type="SMART" id="SM00387">
    <property type="entry name" value="HATPase_c"/>
    <property type="match status" value="1"/>
</dbReference>
<dbReference type="InterPro" id="IPR005467">
    <property type="entry name" value="His_kinase_dom"/>
</dbReference>
<dbReference type="SUPFAM" id="SSF55785">
    <property type="entry name" value="PYP-like sensor domain (PAS domain)"/>
    <property type="match status" value="1"/>
</dbReference>
<dbReference type="CDD" id="cd00075">
    <property type="entry name" value="HATPase"/>
    <property type="match status" value="1"/>
</dbReference>
<dbReference type="InterPro" id="IPR003594">
    <property type="entry name" value="HATPase_dom"/>
</dbReference>
<dbReference type="SUPFAM" id="SSF47384">
    <property type="entry name" value="Homodimeric domain of signal transducing histidine kinase"/>
    <property type="match status" value="1"/>
</dbReference>
<evidence type="ECO:0000256" key="5">
    <source>
        <dbReference type="ARBA" id="ARBA00022777"/>
    </source>
</evidence>
<evidence type="ECO:0000256" key="2">
    <source>
        <dbReference type="ARBA" id="ARBA00012438"/>
    </source>
</evidence>
<dbReference type="InterPro" id="IPR004358">
    <property type="entry name" value="Sig_transdc_His_kin-like_C"/>
</dbReference>
<evidence type="ECO:0000313" key="9">
    <source>
        <dbReference type="EMBL" id="QEK53340.1"/>
    </source>
</evidence>
<dbReference type="EMBL" id="CP043329">
    <property type="protein sequence ID" value="QEK53340.1"/>
    <property type="molecule type" value="Genomic_DNA"/>
</dbReference>
<dbReference type="PRINTS" id="PR00344">
    <property type="entry name" value="BCTRLSENSOR"/>
</dbReference>
<dbReference type="Pfam" id="PF00512">
    <property type="entry name" value="HisKA"/>
    <property type="match status" value="1"/>
</dbReference>
<dbReference type="AlphaFoldDB" id="A0A5C0VPP8"/>
<dbReference type="InterPro" id="IPR035965">
    <property type="entry name" value="PAS-like_dom_sf"/>
</dbReference>
<dbReference type="InterPro" id="IPR036097">
    <property type="entry name" value="HisK_dim/P_sf"/>
</dbReference>
<dbReference type="CDD" id="cd00130">
    <property type="entry name" value="PAS"/>
    <property type="match status" value="1"/>
</dbReference>
<dbReference type="PROSITE" id="PS50112">
    <property type="entry name" value="PAS"/>
    <property type="match status" value="1"/>
</dbReference>
<keyword evidence="3" id="KW-0597">Phosphoprotein</keyword>
<gene>
    <name evidence="9" type="ORF">FYC62_13750</name>
</gene>
<dbReference type="InterPro" id="IPR052162">
    <property type="entry name" value="Sensor_kinase/Photoreceptor"/>
</dbReference>
<keyword evidence="4" id="KW-0808">Transferase</keyword>
<dbReference type="Pfam" id="PF02518">
    <property type="entry name" value="HATPase_c"/>
    <property type="match status" value="1"/>
</dbReference>
<dbReference type="InterPro" id="IPR036890">
    <property type="entry name" value="HATPase_C_sf"/>
</dbReference>
<evidence type="ECO:0000259" key="7">
    <source>
        <dbReference type="PROSITE" id="PS50109"/>
    </source>
</evidence>
<comment type="catalytic activity">
    <reaction evidence="1">
        <text>ATP + protein L-histidine = ADP + protein N-phospho-L-histidine.</text>
        <dbReference type="EC" id="2.7.13.3"/>
    </reaction>
</comment>
<dbReference type="GO" id="GO:0000155">
    <property type="term" value="F:phosphorelay sensor kinase activity"/>
    <property type="evidence" value="ECO:0007669"/>
    <property type="project" value="InterPro"/>
</dbReference>
<keyword evidence="6" id="KW-0175">Coiled coil</keyword>
<evidence type="ECO:0000259" key="8">
    <source>
        <dbReference type="PROSITE" id="PS50112"/>
    </source>
</evidence>
<dbReference type="InterPro" id="IPR013655">
    <property type="entry name" value="PAS_fold_3"/>
</dbReference>
<dbReference type="NCBIfam" id="TIGR00229">
    <property type="entry name" value="sensory_box"/>
    <property type="match status" value="1"/>
</dbReference>
<dbReference type="SMART" id="SM00091">
    <property type="entry name" value="PAS"/>
    <property type="match status" value="1"/>
</dbReference>
<name>A0A5C0VPP8_9SPHI</name>
<dbReference type="InterPro" id="IPR000014">
    <property type="entry name" value="PAS"/>
</dbReference>
<keyword evidence="10" id="KW-1185">Reference proteome</keyword>
<dbReference type="EC" id="2.7.13.3" evidence="2"/>
<proteinExistence type="predicted"/>
<dbReference type="Pfam" id="PF08447">
    <property type="entry name" value="PAS_3"/>
    <property type="match status" value="1"/>
</dbReference>
<dbReference type="PROSITE" id="PS50109">
    <property type="entry name" value="HIS_KIN"/>
    <property type="match status" value="1"/>
</dbReference>
<feature type="domain" description="Histidine kinase" evidence="7">
    <location>
        <begin position="156"/>
        <end position="368"/>
    </location>
</feature>
<dbReference type="PANTHER" id="PTHR43304:SF1">
    <property type="entry name" value="PAC DOMAIN-CONTAINING PROTEIN"/>
    <property type="match status" value="1"/>
</dbReference>
<reference evidence="9 10" key="1">
    <citation type="submission" date="2019-08" db="EMBL/GenBank/DDBJ databases">
        <title>Pedobacter sp. nov., isolated from Han river, South Korea.</title>
        <authorList>
            <person name="Lee D.-H."/>
            <person name="Kim Y.-S."/>
            <person name="Hwang E.-M."/>
            <person name="Le Tran T.C."/>
            <person name="Cha C.-J."/>
        </authorList>
    </citation>
    <scope>NUCLEOTIDE SEQUENCE [LARGE SCALE GENOMIC DNA]</scope>
    <source>
        <strain evidence="9 10">CJ43</strain>
    </source>
</reference>
<feature type="coiled-coil region" evidence="6">
    <location>
        <begin position="122"/>
        <end position="149"/>
    </location>
</feature>
<evidence type="ECO:0000256" key="1">
    <source>
        <dbReference type="ARBA" id="ARBA00000085"/>
    </source>
</evidence>
<accession>A0A5C0VPP8</accession>
<keyword evidence="5" id="KW-0418">Kinase</keyword>
<dbReference type="CDD" id="cd00082">
    <property type="entry name" value="HisKA"/>
    <property type="match status" value="1"/>
</dbReference>
<evidence type="ECO:0000256" key="3">
    <source>
        <dbReference type="ARBA" id="ARBA00022553"/>
    </source>
</evidence>
<dbReference type="PANTHER" id="PTHR43304">
    <property type="entry name" value="PHYTOCHROME-LIKE PROTEIN CPH1"/>
    <property type="match status" value="1"/>
</dbReference>
<dbReference type="Gene3D" id="1.10.287.130">
    <property type="match status" value="1"/>
</dbReference>
<evidence type="ECO:0000256" key="6">
    <source>
        <dbReference type="SAM" id="Coils"/>
    </source>
</evidence>
<dbReference type="SMART" id="SM00388">
    <property type="entry name" value="HisKA"/>
    <property type="match status" value="1"/>
</dbReference>
<organism evidence="9 10">
    <name type="scientific">Pedobacter aquae</name>
    <dbReference type="NCBI Taxonomy" id="2605747"/>
    <lineage>
        <taxon>Bacteria</taxon>
        <taxon>Pseudomonadati</taxon>
        <taxon>Bacteroidota</taxon>
        <taxon>Sphingobacteriia</taxon>
        <taxon>Sphingobacteriales</taxon>
        <taxon>Sphingobacteriaceae</taxon>
        <taxon>Pedobacter</taxon>
    </lineage>
</organism>